<evidence type="ECO:0000259" key="2">
    <source>
        <dbReference type="Pfam" id="PF16761"/>
    </source>
</evidence>
<name>A0A397VGI6_9GLOM</name>
<dbReference type="OrthoDB" id="2421327at2759"/>
<dbReference type="STRING" id="44941.A0A397VGI6"/>
<reference evidence="3 4" key="1">
    <citation type="submission" date="2018-06" db="EMBL/GenBank/DDBJ databases">
        <title>Comparative genomics reveals the genomic features of Rhizophagus irregularis, R. cerebriforme, R. diaphanum and Gigaspora rosea, and their symbiotic lifestyle signature.</title>
        <authorList>
            <person name="Morin E."/>
            <person name="San Clemente H."/>
            <person name="Chen E.C.H."/>
            <person name="De La Providencia I."/>
            <person name="Hainaut M."/>
            <person name="Kuo A."/>
            <person name="Kohler A."/>
            <person name="Murat C."/>
            <person name="Tang N."/>
            <person name="Roy S."/>
            <person name="Loubradou J."/>
            <person name="Henrissat B."/>
            <person name="Grigoriev I.V."/>
            <person name="Corradi N."/>
            <person name="Roux C."/>
            <person name="Martin F.M."/>
        </authorList>
    </citation>
    <scope>NUCLEOTIDE SEQUENCE [LARGE SCALE GENOMIC DNA]</scope>
    <source>
        <strain evidence="3 4">DAOM 194757</strain>
    </source>
</reference>
<dbReference type="GO" id="GO:0033553">
    <property type="term" value="C:rDNA heterochromatin"/>
    <property type="evidence" value="ECO:0007669"/>
    <property type="project" value="TreeGrafter"/>
</dbReference>
<dbReference type="GO" id="GO:0030466">
    <property type="term" value="P:silent mating-type cassette heterochromatin formation"/>
    <property type="evidence" value="ECO:0007669"/>
    <property type="project" value="TreeGrafter"/>
</dbReference>
<accession>A0A397VGI6</accession>
<feature type="domain" description="Cryptic loci regulator 2 N-terminal" evidence="2">
    <location>
        <begin position="77"/>
        <end position="144"/>
    </location>
</feature>
<dbReference type="InterPro" id="IPR038986">
    <property type="entry name" value="Clr2"/>
</dbReference>
<dbReference type="GO" id="GO:0031934">
    <property type="term" value="C:mating-type region heterochromatin"/>
    <property type="evidence" value="ECO:0007669"/>
    <property type="project" value="TreeGrafter"/>
</dbReference>
<evidence type="ECO:0000313" key="3">
    <source>
        <dbReference type="EMBL" id="RIB20109.1"/>
    </source>
</evidence>
<dbReference type="PANTHER" id="PTHR38046">
    <property type="entry name" value="CRYPTIC LOCI REGULATOR 2"/>
    <property type="match status" value="1"/>
</dbReference>
<dbReference type="InterPro" id="IPR031915">
    <property type="entry name" value="Clr2_N"/>
</dbReference>
<sequence>MKFVNVKVTGTGLTVTYSDGNKLNHPDTNPKFDETGAKFSYKIIAKDEQKGILYATKLGTALGNALEAQKIKVPKAVLNDLPDGYALYDHIKQSPPDESGSTKLIRRDTYLFGNGSKYRSPAEFEEHLLWLASDKTSSCKCRYCDKGWNLGLNAGSTPRKKNEVDPYPKKTIKSNVLQNEASASNLTSMTSTFSLKIHKFEPPTTKASLIQEIKPKKFKKFISMYRCEEIVWGNIEYILSSSQYESLSEEIGGHQIKYWPALVHQRLKESKGSGFEILYALKPLMLPDTKKLPYKCILPWLAYDASNSTQTIEKALYNYSKIHLLRNTKHGELANAYLKAIKRAKEVASIFTISQQYKYTIDPPFFANIESASEKRLLQQMVTYLHYRKILLGTEVLREDDYVRLTRASHNSSDKLPIFRINTIFLNALNKLQLSGEMFIRGPPKNGENVPTLIRMNKEKFEYILDLSEIAGRYYKLHPDITRSMSASIPVSFSDRKSLIDEALKRDLPETGPRKQMAKRSMALPPLPSSNSKKIKANDDGSISHVVHDNTTASDTLVQNKSQESNISTSSTSITSVIPTTSVTPAVSVTSATSATPTTFPISATSVIPAPSVSSTAVISAASTTSNTFATSNDFTTSNNFDTSTTTSDNIKVTVIVSPTISFLDESDTEMLAINLDS</sequence>
<protein>
    <recommendedName>
        <fullName evidence="2">Cryptic loci regulator 2 N-terminal domain-containing protein</fullName>
    </recommendedName>
</protein>
<dbReference type="Proteomes" id="UP000266673">
    <property type="component" value="Unassembled WGS sequence"/>
</dbReference>
<dbReference type="Pfam" id="PF16761">
    <property type="entry name" value="Clr2_transil"/>
    <property type="match status" value="1"/>
</dbReference>
<evidence type="ECO:0000256" key="1">
    <source>
        <dbReference type="SAM" id="MobiDB-lite"/>
    </source>
</evidence>
<feature type="region of interest" description="Disordered" evidence="1">
    <location>
        <begin position="506"/>
        <end position="538"/>
    </location>
</feature>
<evidence type="ECO:0000313" key="4">
    <source>
        <dbReference type="Proteomes" id="UP000266673"/>
    </source>
</evidence>
<dbReference type="AlphaFoldDB" id="A0A397VGI6"/>
<gene>
    <name evidence="3" type="ORF">C2G38_2180147</name>
</gene>
<proteinExistence type="predicted"/>
<dbReference type="GO" id="GO:0070824">
    <property type="term" value="C:SHREC complex"/>
    <property type="evidence" value="ECO:0007669"/>
    <property type="project" value="InterPro"/>
</dbReference>
<comment type="caution">
    <text evidence="3">The sequence shown here is derived from an EMBL/GenBank/DDBJ whole genome shotgun (WGS) entry which is preliminary data.</text>
</comment>
<dbReference type="EMBL" id="QKWP01000436">
    <property type="protein sequence ID" value="RIB20109.1"/>
    <property type="molecule type" value="Genomic_DNA"/>
</dbReference>
<keyword evidence="4" id="KW-1185">Reference proteome</keyword>
<dbReference type="PANTHER" id="PTHR38046:SF1">
    <property type="entry name" value="CRYPTIC LOCI REGULATOR 2"/>
    <property type="match status" value="1"/>
</dbReference>
<organism evidence="3 4">
    <name type="scientific">Gigaspora rosea</name>
    <dbReference type="NCBI Taxonomy" id="44941"/>
    <lineage>
        <taxon>Eukaryota</taxon>
        <taxon>Fungi</taxon>
        <taxon>Fungi incertae sedis</taxon>
        <taxon>Mucoromycota</taxon>
        <taxon>Glomeromycotina</taxon>
        <taxon>Glomeromycetes</taxon>
        <taxon>Diversisporales</taxon>
        <taxon>Gigasporaceae</taxon>
        <taxon>Gigaspora</taxon>
    </lineage>
</organism>